<dbReference type="EC" id="2.4.-.-" evidence="6"/>
<comment type="similarity">
    <text evidence="1">Belongs to the glycosyltransferase 2 family.</text>
</comment>
<dbReference type="Proteomes" id="UP000784880">
    <property type="component" value="Unassembled WGS sequence"/>
</dbReference>
<reference evidence="6 7" key="1">
    <citation type="submission" date="2021-06" db="EMBL/GenBank/DDBJ databases">
        <title>Bacillus sp. RD4P76, an endophyte from a halophyte.</title>
        <authorList>
            <person name="Sun J.-Q."/>
        </authorList>
    </citation>
    <scope>NUCLEOTIDE SEQUENCE [LARGE SCALE GENOMIC DNA]</scope>
    <source>
        <strain evidence="6 7">CGMCC 1.15917</strain>
    </source>
</reference>
<sequence length="460" mass="52949">MLLKITLALFSIFILFQLIYIFVPLFTVKNKLNTKMIKEKEKGISILVPAYNEEKVILNCVQGILHLDYENHETIIINDGSKDNTLQLLKENLQLEPTFKRLPAVKIPHEDVREIYQSALYPKILVIDKENGGKADALNAGIEYAKKGIVITLDADSVLDPKSLTAINSTFNDDLVLAAGGMVHIGQGFRGNYSKPKTTFLTSGIIRFQIIQYLTAFYLHKLTQTKMKSLTVIAGAFGAFRKRTLFEIDGFRKTVGEDMDITLRIQRLIKMKYRKHKLVFVPNALCYTECPETYRDLFSQRIRWQKAFVDCALMYKTSFFKKLGFRLSAFFLFESLLLGTINAFTVILIPVILILNHQYYMIALGLFTATFVLSLYQSIAMLIVSKRFDLHFSNKDYRRILRFLPFEILTYRFMGLLFVIIGTVAYFINKDQWNTATRTGKNYQVFGDEEVVLKPRRISA</sequence>
<dbReference type="PANTHER" id="PTHR43630:SF1">
    <property type="entry name" value="POLY-BETA-1,6-N-ACETYL-D-GLUCOSAMINE SYNTHASE"/>
    <property type="match status" value="1"/>
</dbReference>
<dbReference type="GO" id="GO:0016757">
    <property type="term" value="F:glycosyltransferase activity"/>
    <property type="evidence" value="ECO:0007669"/>
    <property type="project" value="UniProtKB-KW"/>
</dbReference>
<dbReference type="InterPro" id="IPR001173">
    <property type="entry name" value="Glyco_trans_2-like"/>
</dbReference>
<evidence type="ECO:0000256" key="1">
    <source>
        <dbReference type="ARBA" id="ARBA00006739"/>
    </source>
</evidence>
<evidence type="ECO:0000256" key="2">
    <source>
        <dbReference type="ARBA" id="ARBA00022676"/>
    </source>
</evidence>
<feature type="transmembrane region" description="Helical" evidence="4">
    <location>
        <begin position="359"/>
        <end position="384"/>
    </location>
</feature>
<dbReference type="EMBL" id="JAHQCS010000076">
    <property type="protein sequence ID" value="MBU9711533.1"/>
    <property type="molecule type" value="Genomic_DNA"/>
</dbReference>
<dbReference type="RefSeq" id="WP_217065464.1">
    <property type="nucleotide sequence ID" value="NZ_JAHQCS010000076.1"/>
</dbReference>
<evidence type="ECO:0000256" key="4">
    <source>
        <dbReference type="SAM" id="Phobius"/>
    </source>
</evidence>
<accession>A0ABS6JGT4</accession>
<protein>
    <submittedName>
        <fullName evidence="6">Glycosyltransferase</fullName>
        <ecNumber evidence="6">2.4.-.-</ecNumber>
    </submittedName>
</protein>
<feature type="domain" description="Glycosyltransferase 2-like" evidence="5">
    <location>
        <begin position="45"/>
        <end position="97"/>
    </location>
</feature>
<dbReference type="Pfam" id="PF00535">
    <property type="entry name" value="Glycos_transf_2"/>
    <property type="match status" value="1"/>
</dbReference>
<keyword evidence="7" id="KW-1185">Reference proteome</keyword>
<proteinExistence type="inferred from homology"/>
<dbReference type="PANTHER" id="PTHR43630">
    <property type="entry name" value="POLY-BETA-1,6-N-ACETYL-D-GLUCOSAMINE SYNTHASE"/>
    <property type="match status" value="1"/>
</dbReference>
<feature type="transmembrane region" description="Helical" evidence="4">
    <location>
        <begin position="329"/>
        <end position="353"/>
    </location>
</feature>
<dbReference type="CDD" id="cd06423">
    <property type="entry name" value="CESA_like"/>
    <property type="match status" value="1"/>
</dbReference>
<keyword evidence="4" id="KW-0472">Membrane</keyword>
<keyword evidence="2 6" id="KW-0328">Glycosyltransferase</keyword>
<evidence type="ECO:0000313" key="6">
    <source>
        <dbReference type="EMBL" id="MBU9711533.1"/>
    </source>
</evidence>
<feature type="transmembrane region" description="Helical" evidence="4">
    <location>
        <begin position="404"/>
        <end position="428"/>
    </location>
</feature>
<comment type="caution">
    <text evidence="6">The sequence shown here is derived from an EMBL/GenBank/DDBJ whole genome shotgun (WGS) entry which is preliminary data.</text>
</comment>
<dbReference type="Pfam" id="PF13641">
    <property type="entry name" value="Glyco_tranf_2_3"/>
    <property type="match status" value="1"/>
</dbReference>
<gene>
    <name evidence="6" type="ORF">KS419_07280</name>
</gene>
<name>A0ABS6JGT4_9BACI</name>
<evidence type="ECO:0000313" key="7">
    <source>
        <dbReference type="Proteomes" id="UP000784880"/>
    </source>
</evidence>
<evidence type="ECO:0000259" key="5">
    <source>
        <dbReference type="Pfam" id="PF00535"/>
    </source>
</evidence>
<feature type="transmembrane region" description="Helical" evidence="4">
    <location>
        <begin position="6"/>
        <end position="28"/>
    </location>
</feature>
<keyword evidence="4" id="KW-0812">Transmembrane</keyword>
<keyword evidence="4" id="KW-1133">Transmembrane helix</keyword>
<keyword evidence="3 6" id="KW-0808">Transferase</keyword>
<evidence type="ECO:0000256" key="3">
    <source>
        <dbReference type="ARBA" id="ARBA00022679"/>
    </source>
</evidence>
<organism evidence="6 7">
    <name type="scientific">Evansella tamaricis</name>
    <dbReference type="NCBI Taxonomy" id="2069301"/>
    <lineage>
        <taxon>Bacteria</taxon>
        <taxon>Bacillati</taxon>
        <taxon>Bacillota</taxon>
        <taxon>Bacilli</taxon>
        <taxon>Bacillales</taxon>
        <taxon>Bacillaceae</taxon>
        <taxon>Evansella</taxon>
    </lineage>
</organism>